<feature type="compositionally biased region" description="Low complexity" evidence="1">
    <location>
        <begin position="7"/>
        <end position="20"/>
    </location>
</feature>
<sequence length="234" mass="25987">MALLQYGSTGQTSTIITTGPTRDESTSTLGTRRSLADDLNQLDENTEGKERNRDPIEMGQKVDGTTKPKESSNRDVNNGRMMQSSSRHTDDVNHHVLFTNAVQIHNEHGFNSELESGNSPPRRIERVTEPSIHNDNQNNVDGDERDLADAVSRVRSVTSTSVCTHSDAEECNESDFSIAMSLSTDTITFRRGSRTGSFSSYLLTPRRRRRRISRPGALVTDSYADECICCCSIL</sequence>
<feature type="compositionally biased region" description="Basic and acidic residues" evidence="1">
    <location>
        <begin position="46"/>
        <end position="56"/>
    </location>
</feature>
<name>A0A6P8I263_ACTTE</name>
<dbReference type="OrthoDB" id="5965140at2759"/>
<feature type="compositionally biased region" description="Polar residues" evidence="1">
    <location>
        <begin position="131"/>
        <end position="140"/>
    </location>
</feature>
<gene>
    <name evidence="3" type="primary">LOC116297739</name>
</gene>
<dbReference type="RefSeq" id="XP_031561883.1">
    <property type="nucleotide sequence ID" value="XM_031706023.1"/>
</dbReference>
<dbReference type="KEGG" id="aten:116297739"/>
<reference evidence="3" key="1">
    <citation type="submission" date="2025-08" db="UniProtKB">
        <authorList>
            <consortium name="RefSeq"/>
        </authorList>
    </citation>
    <scope>IDENTIFICATION</scope>
    <source>
        <tissue evidence="3">Tentacle</tissue>
    </source>
</reference>
<feature type="region of interest" description="Disordered" evidence="1">
    <location>
        <begin position="1"/>
        <end position="89"/>
    </location>
</feature>
<dbReference type="AlphaFoldDB" id="A0A6P8I263"/>
<keyword evidence="2" id="KW-1185">Reference proteome</keyword>
<dbReference type="Proteomes" id="UP000515163">
    <property type="component" value="Unplaced"/>
</dbReference>
<feature type="region of interest" description="Disordered" evidence="1">
    <location>
        <begin position="110"/>
        <end position="145"/>
    </location>
</feature>
<evidence type="ECO:0000256" key="1">
    <source>
        <dbReference type="SAM" id="MobiDB-lite"/>
    </source>
</evidence>
<dbReference type="InParanoid" id="A0A6P8I263"/>
<feature type="compositionally biased region" description="Basic and acidic residues" evidence="1">
    <location>
        <begin position="64"/>
        <end position="73"/>
    </location>
</feature>
<dbReference type="GeneID" id="116297739"/>
<evidence type="ECO:0000313" key="2">
    <source>
        <dbReference type="Proteomes" id="UP000515163"/>
    </source>
</evidence>
<accession>A0A6P8I263</accession>
<organism evidence="2 3">
    <name type="scientific">Actinia tenebrosa</name>
    <name type="common">Australian red waratah sea anemone</name>
    <dbReference type="NCBI Taxonomy" id="6105"/>
    <lineage>
        <taxon>Eukaryota</taxon>
        <taxon>Metazoa</taxon>
        <taxon>Cnidaria</taxon>
        <taxon>Anthozoa</taxon>
        <taxon>Hexacorallia</taxon>
        <taxon>Actiniaria</taxon>
        <taxon>Actiniidae</taxon>
        <taxon>Actinia</taxon>
    </lineage>
</organism>
<proteinExistence type="predicted"/>
<feature type="compositionally biased region" description="Polar residues" evidence="1">
    <location>
        <begin position="74"/>
        <end position="86"/>
    </location>
</feature>
<evidence type="ECO:0000313" key="3">
    <source>
        <dbReference type="RefSeq" id="XP_031561883.1"/>
    </source>
</evidence>
<protein>
    <submittedName>
        <fullName evidence="3">Uncharacterized protein LOC116297739</fullName>
    </submittedName>
</protein>